<evidence type="ECO:0000256" key="8">
    <source>
        <dbReference type="SAM" id="MobiDB-lite"/>
    </source>
</evidence>
<evidence type="ECO:0000256" key="1">
    <source>
        <dbReference type="ARBA" id="ARBA00004496"/>
    </source>
</evidence>
<evidence type="ECO:0000256" key="7">
    <source>
        <dbReference type="SAM" id="Coils"/>
    </source>
</evidence>
<dbReference type="GO" id="GO:0006412">
    <property type="term" value="P:translation"/>
    <property type="evidence" value="ECO:0007669"/>
    <property type="project" value="UniProtKB-KW"/>
</dbReference>
<proteinExistence type="predicted"/>
<accession>A0ABD3WWL7</accession>
<keyword evidence="7" id="KW-0175">Coiled coil</keyword>
<feature type="compositionally biased region" description="Low complexity" evidence="8">
    <location>
        <begin position="109"/>
        <end position="118"/>
    </location>
</feature>
<comment type="caution">
    <text evidence="10">The sequence shown here is derived from an EMBL/GenBank/DDBJ whole genome shotgun (WGS) entry which is preliminary data.</text>
</comment>
<keyword evidence="11" id="KW-1185">Reference proteome</keyword>
<dbReference type="EMBL" id="JBJQND010000004">
    <property type="protein sequence ID" value="KAL3878361.1"/>
    <property type="molecule type" value="Genomic_DNA"/>
</dbReference>
<gene>
    <name evidence="10" type="ORF">ACJMK2_030721</name>
</gene>
<evidence type="ECO:0000256" key="6">
    <source>
        <dbReference type="PROSITE-ProRule" id="PRU00209"/>
    </source>
</evidence>
<dbReference type="AlphaFoldDB" id="A0ABD3WWL7"/>
<dbReference type="InterPro" id="IPR051270">
    <property type="entry name" value="Tyrosine-tRNA_ligase_regulator"/>
</dbReference>
<dbReference type="PROSITE" id="PS50886">
    <property type="entry name" value="TRBD"/>
    <property type="match status" value="1"/>
</dbReference>
<dbReference type="GO" id="GO:0000049">
    <property type="term" value="F:tRNA binding"/>
    <property type="evidence" value="ECO:0007669"/>
    <property type="project" value="UniProtKB-UniRule"/>
</dbReference>
<sequence length="320" mass="34951">MFRTIKGMSLQLFTERAKLADTIIIQLKNQIESLKQAAVADACRIDEERLKQENAAMRQKLQALKVRMMIAEIKNGVKQVPLPVRNFSTSATVAKEIKAEPVNASSESQANNKPAQNKGKGKAKAQEEEGKALADQEPPGKKGKTEKKDAVEAASEKMDVSRLDFRIGKVVSVKKHPDADSLYVEEVDLGEGKTRSVVSGLVKHVSIEELQDRLAVFMCNLKPAKMRGIMSEAMIMCANGPDRVEILVPPAGSQVGERVKAADYPGEPDAQLNPKKKIWETLKPDLRTDNNRVAVYKGSPLSVGDRGTVVAPTQANAQIS</sequence>
<feature type="region of interest" description="Disordered" evidence="8">
    <location>
        <begin position="100"/>
        <end position="155"/>
    </location>
</feature>
<feature type="coiled-coil region" evidence="7">
    <location>
        <begin position="47"/>
        <end position="74"/>
    </location>
</feature>
<keyword evidence="2" id="KW-0963">Cytoplasm</keyword>
<evidence type="ECO:0000256" key="5">
    <source>
        <dbReference type="ARBA" id="ARBA00022917"/>
    </source>
</evidence>
<dbReference type="CDD" id="cd02799">
    <property type="entry name" value="tRNA_bind_EMAP-II_like"/>
    <property type="match status" value="1"/>
</dbReference>
<evidence type="ECO:0000259" key="9">
    <source>
        <dbReference type="PROSITE" id="PS50886"/>
    </source>
</evidence>
<evidence type="ECO:0000256" key="4">
    <source>
        <dbReference type="ARBA" id="ARBA00022884"/>
    </source>
</evidence>
<dbReference type="PANTHER" id="PTHR11586:SF33">
    <property type="entry name" value="AMINOACYL TRNA SYNTHASE COMPLEX-INTERACTING MULTIFUNCTIONAL PROTEIN 1"/>
    <property type="match status" value="1"/>
</dbReference>
<evidence type="ECO:0000256" key="3">
    <source>
        <dbReference type="ARBA" id="ARBA00022555"/>
    </source>
</evidence>
<feature type="compositionally biased region" description="Basic and acidic residues" evidence="8">
    <location>
        <begin position="124"/>
        <end position="140"/>
    </location>
</feature>
<dbReference type="Gene3D" id="2.40.50.140">
    <property type="entry name" value="Nucleic acid-binding proteins"/>
    <property type="match status" value="1"/>
</dbReference>
<dbReference type="Pfam" id="PF01588">
    <property type="entry name" value="tRNA_bind"/>
    <property type="match status" value="1"/>
</dbReference>
<organism evidence="10 11">
    <name type="scientific">Sinanodonta woodiana</name>
    <name type="common">Chinese pond mussel</name>
    <name type="synonym">Anodonta woodiana</name>
    <dbReference type="NCBI Taxonomy" id="1069815"/>
    <lineage>
        <taxon>Eukaryota</taxon>
        <taxon>Metazoa</taxon>
        <taxon>Spiralia</taxon>
        <taxon>Lophotrochozoa</taxon>
        <taxon>Mollusca</taxon>
        <taxon>Bivalvia</taxon>
        <taxon>Autobranchia</taxon>
        <taxon>Heteroconchia</taxon>
        <taxon>Palaeoheterodonta</taxon>
        <taxon>Unionida</taxon>
        <taxon>Unionoidea</taxon>
        <taxon>Unionidae</taxon>
        <taxon>Unioninae</taxon>
        <taxon>Sinanodonta</taxon>
    </lineage>
</organism>
<dbReference type="PANTHER" id="PTHR11586">
    <property type="entry name" value="TRNA-AMINOACYLATION COFACTOR ARC1 FAMILY MEMBER"/>
    <property type="match status" value="1"/>
</dbReference>
<comment type="subcellular location">
    <subcellularLocation>
        <location evidence="1">Cytoplasm</location>
    </subcellularLocation>
</comment>
<keyword evidence="4 6" id="KW-0694">RNA-binding</keyword>
<reference evidence="10 11" key="1">
    <citation type="submission" date="2024-11" db="EMBL/GenBank/DDBJ databases">
        <title>Chromosome-level genome assembly of the freshwater bivalve Anodonta woodiana.</title>
        <authorList>
            <person name="Chen X."/>
        </authorList>
    </citation>
    <scope>NUCLEOTIDE SEQUENCE [LARGE SCALE GENOMIC DNA]</scope>
    <source>
        <strain evidence="10">MN2024</strain>
        <tissue evidence="10">Gills</tissue>
    </source>
</reference>
<dbReference type="GO" id="GO:0005737">
    <property type="term" value="C:cytoplasm"/>
    <property type="evidence" value="ECO:0007669"/>
    <property type="project" value="UniProtKB-SubCell"/>
</dbReference>
<evidence type="ECO:0000313" key="11">
    <source>
        <dbReference type="Proteomes" id="UP001634394"/>
    </source>
</evidence>
<dbReference type="InterPro" id="IPR012340">
    <property type="entry name" value="NA-bd_OB-fold"/>
</dbReference>
<name>A0ABD3WWL7_SINWO</name>
<dbReference type="InterPro" id="IPR002547">
    <property type="entry name" value="tRNA-bd_dom"/>
</dbReference>
<feature type="compositionally biased region" description="Basic and acidic residues" evidence="8">
    <location>
        <begin position="146"/>
        <end position="155"/>
    </location>
</feature>
<dbReference type="FunFam" id="2.40.50.140:FF:000047">
    <property type="entry name" value="tyrosine--tRNA ligase, cytoplasmic isoform X2"/>
    <property type="match status" value="1"/>
</dbReference>
<protein>
    <recommendedName>
        <fullName evidence="9">tRNA-binding domain-containing protein</fullName>
    </recommendedName>
</protein>
<dbReference type="SUPFAM" id="SSF50249">
    <property type="entry name" value="Nucleic acid-binding proteins"/>
    <property type="match status" value="1"/>
</dbReference>
<evidence type="ECO:0000313" key="10">
    <source>
        <dbReference type="EMBL" id="KAL3878361.1"/>
    </source>
</evidence>
<keyword evidence="5" id="KW-0648">Protein biosynthesis</keyword>
<keyword evidence="3 6" id="KW-0820">tRNA-binding</keyword>
<evidence type="ECO:0000256" key="2">
    <source>
        <dbReference type="ARBA" id="ARBA00022490"/>
    </source>
</evidence>
<feature type="domain" description="TRNA-binding" evidence="9">
    <location>
        <begin position="159"/>
        <end position="260"/>
    </location>
</feature>
<dbReference type="Proteomes" id="UP001634394">
    <property type="component" value="Unassembled WGS sequence"/>
</dbReference>